<evidence type="ECO:0000313" key="7">
    <source>
        <dbReference type="Proteomes" id="UP001278500"/>
    </source>
</evidence>
<dbReference type="Gene3D" id="1.10.1200.10">
    <property type="entry name" value="ACP-like"/>
    <property type="match status" value="1"/>
</dbReference>
<reference evidence="6" key="2">
    <citation type="submission" date="2023-06" db="EMBL/GenBank/DDBJ databases">
        <authorList>
            <consortium name="Lawrence Berkeley National Laboratory"/>
            <person name="Haridas S."/>
            <person name="Hensen N."/>
            <person name="Bonometti L."/>
            <person name="Westerberg I."/>
            <person name="Brannstrom I.O."/>
            <person name="Guillou S."/>
            <person name="Cros-Aarteil S."/>
            <person name="Calhoun S."/>
            <person name="Kuo A."/>
            <person name="Mondo S."/>
            <person name="Pangilinan J."/>
            <person name="Riley R."/>
            <person name="Labutti K."/>
            <person name="Andreopoulos B."/>
            <person name="Lipzen A."/>
            <person name="Chen C."/>
            <person name="Yanf M."/>
            <person name="Daum C."/>
            <person name="Ng V."/>
            <person name="Clum A."/>
            <person name="Steindorff A."/>
            <person name="Ohm R."/>
            <person name="Martin F."/>
            <person name="Silar P."/>
            <person name="Natvig D."/>
            <person name="Lalanne C."/>
            <person name="Gautier V."/>
            <person name="Ament-Velasquez S.L."/>
            <person name="Kruys A."/>
            <person name="Hutchinson M.I."/>
            <person name="Powell A.J."/>
            <person name="Barry K."/>
            <person name="Miller A.N."/>
            <person name="Grigoriev I.V."/>
            <person name="Debuchy R."/>
            <person name="Gladieux P."/>
            <person name="Thoren M.H."/>
            <person name="Johannesson H."/>
        </authorList>
    </citation>
    <scope>NUCLEOTIDE SEQUENCE</scope>
    <source>
        <strain evidence="6">CBS 560.94</strain>
    </source>
</reference>
<reference evidence="6" key="1">
    <citation type="journal article" date="2023" name="Mol. Phylogenet. Evol.">
        <title>Genome-scale phylogeny and comparative genomics of the fungal order Sordariales.</title>
        <authorList>
            <person name="Hensen N."/>
            <person name="Bonometti L."/>
            <person name="Westerberg I."/>
            <person name="Brannstrom I.O."/>
            <person name="Guillou S."/>
            <person name="Cros-Aarteil S."/>
            <person name="Calhoun S."/>
            <person name="Haridas S."/>
            <person name="Kuo A."/>
            <person name="Mondo S."/>
            <person name="Pangilinan J."/>
            <person name="Riley R."/>
            <person name="LaButti K."/>
            <person name="Andreopoulos B."/>
            <person name="Lipzen A."/>
            <person name="Chen C."/>
            <person name="Yan M."/>
            <person name="Daum C."/>
            <person name="Ng V."/>
            <person name="Clum A."/>
            <person name="Steindorff A."/>
            <person name="Ohm R.A."/>
            <person name="Martin F."/>
            <person name="Silar P."/>
            <person name="Natvig D.O."/>
            <person name="Lalanne C."/>
            <person name="Gautier V."/>
            <person name="Ament-Velasquez S.L."/>
            <person name="Kruys A."/>
            <person name="Hutchinson M.I."/>
            <person name="Powell A.J."/>
            <person name="Barry K."/>
            <person name="Miller A.N."/>
            <person name="Grigoriev I.V."/>
            <person name="Debuchy R."/>
            <person name="Gladieux P."/>
            <person name="Hiltunen Thoren M."/>
            <person name="Johannesson H."/>
        </authorList>
    </citation>
    <scope>NUCLEOTIDE SEQUENCE</scope>
    <source>
        <strain evidence="6">CBS 560.94</strain>
    </source>
</reference>
<dbReference type="RefSeq" id="XP_062682173.1">
    <property type="nucleotide sequence ID" value="XM_062828292.1"/>
</dbReference>
<evidence type="ECO:0000256" key="3">
    <source>
        <dbReference type="SAM" id="MobiDB-lite"/>
    </source>
</evidence>
<dbReference type="InterPro" id="IPR045851">
    <property type="entry name" value="AMP-bd_C_sf"/>
</dbReference>
<dbReference type="SUPFAM" id="SSF51161">
    <property type="entry name" value="Trimeric LpxA-like enzymes"/>
    <property type="match status" value="3"/>
</dbReference>
<dbReference type="GO" id="GO:0031177">
    <property type="term" value="F:phosphopantetheine binding"/>
    <property type="evidence" value="ECO:0007669"/>
    <property type="project" value="InterPro"/>
</dbReference>
<dbReference type="SUPFAM" id="SSF47336">
    <property type="entry name" value="ACP-like"/>
    <property type="match status" value="1"/>
</dbReference>
<dbReference type="Gene3D" id="2.160.10.10">
    <property type="entry name" value="Hexapeptide repeat proteins"/>
    <property type="match status" value="2"/>
</dbReference>
<keyword evidence="4" id="KW-0812">Transmembrane</keyword>
<organism evidence="6 7">
    <name type="scientific">Neurospora tetraspora</name>
    <dbReference type="NCBI Taxonomy" id="94610"/>
    <lineage>
        <taxon>Eukaryota</taxon>
        <taxon>Fungi</taxon>
        <taxon>Dikarya</taxon>
        <taxon>Ascomycota</taxon>
        <taxon>Pezizomycotina</taxon>
        <taxon>Sordariomycetes</taxon>
        <taxon>Sordariomycetidae</taxon>
        <taxon>Sordariales</taxon>
        <taxon>Sordariaceae</taxon>
        <taxon>Neurospora</taxon>
    </lineage>
</organism>
<proteinExistence type="predicted"/>
<dbReference type="SMART" id="SM00823">
    <property type="entry name" value="PKS_PP"/>
    <property type="match status" value="1"/>
</dbReference>
<dbReference type="PROSITE" id="PS50075">
    <property type="entry name" value="CARRIER"/>
    <property type="match status" value="1"/>
</dbReference>
<dbReference type="EMBL" id="JAUEPP010000004">
    <property type="protein sequence ID" value="KAK3345560.1"/>
    <property type="molecule type" value="Genomic_DNA"/>
</dbReference>
<dbReference type="Pfam" id="PF00550">
    <property type="entry name" value="PP-binding"/>
    <property type="match status" value="1"/>
</dbReference>
<dbReference type="PANTHER" id="PTHR43201">
    <property type="entry name" value="ACYL-COA SYNTHETASE"/>
    <property type="match status" value="1"/>
</dbReference>
<dbReference type="InterPro" id="IPR036736">
    <property type="entry name" value="ACP-like_sf"/>
</dbReference>
<dbReference type="SMART" id="SM01294">
    <property type="entry name" value="PKS_PP_betabranch"/>
    <property type="match status" value="1"/>
</dbReference>
<accession>A0AAE0MRZ5</accession>
<evidence type="ECO:0000256" key="2">
    <source>
        <dbReference type="ARBA" id="ARBA00022553"/>
    </source>
</evidence>
<comment type="caution">
    <text evidence="6">The sequence shown here is derived from an EMBL/GenBank/DDBJ whole genome shotgun (WGS) entry which is preliminary data.</text>
</comment>
<dbReference type="InterPro" id="IPR009081">
    <property type="entry name" value="PP-bd_ACP"/>
</dbReference>
<protein>
    <recommendedName>
        <fullName evidence="5">Carrier domain-containing protein</fullName>
    </recommendedName>
</protein>
<feature type="transmembrane region" description="Helical" evidence="4">
    <location>
        <begin position="1471"/>
        <end position="1496"/>
    </location>
</feature>
<gene>
    <name evidence="6" type="ORF">B0H65DRAFT_509232</name>
</gene>
<feature type="transmembrane region" description="Helical" evidence="4">
    <location>
        <begin position="1433"/>
        <end position="1451"/>
    </location>
</feature>
<feature type="domain" description="Carrier" evidence="5">
    <location>
        <begin position="720"/>
        <end position="794"/>
    </location>
</feature>
<name>A0AAE0MRZ5_9PEZI</name>
<evidence type="ECO:0000259" key="5">
    <source>
        <dbReference type="PROSITE" id="PS50075"/>
    </source>
</evidence>
<evidence type="ECO:0000256" key="1">
    <source>
        <dbReference type="ARBA" id="ARBA00022450"/>
    </source>
</evidence>
<dbReference type="Proteomes" id="UP001278500">
    <property type="component" value="Unassembled WGS sequence"/>
</dbReference>
<evidence type="ECO:0000313" key="6">
    <source>
        <dbReference type="EMBL" id="KAK3345560.1"/>
    </source>
</evidence>
<dbReference type="GO" id="GO:0006631">
    <property type="term" value="P:fatty acid metabolic process"/>
    <property type="evidence" value="ECO:0007669"/>
    <property type="project" value="TreeGrafter"/>
</dbReference>
<dbReference type="InterPro" id="IPR000873">
    <property type="entry name" value="AMP-dep_synth/lig_dom"/>
</dbReference>
<feature type="compositionally biased region" description="Polar residues" evidence="3">
    <location>
        <begin position="798"/>
        <end position="807"/>
    </location>
</feature>
<evidence type="ECO:0000256" key="4">
    <source>
        <dbReference type="SAM" id="Phobius"/>
    </source>
</evidence>
<dbReference type="SUPFAM" id="SSF56801">
    <property type="entry name" value="Acetyl-CoA synthetase-like"/>
    <property type="match status" value="1"/>
</dbReference>
<dbReference type="Pfam" id="PF00501">
    <property type="entry name" value="AMP-binding"/>
    <property type="match status" value="1"/>
</dbReference>
<keyword evidence="2" id="KW-0597">Phosphoprotein</keyword>
<feature type="region of interest" description="Disordered" evidence="3">
    <location>
        <begin position="798"/>
        <end position="830"/>
    </location>
</feature>
<feature type="transmembrane region" description="Helical" evidence="4">
    <location>
        <begin position="1129"/>
        <end position="1150"/>
    </location>
</feature>
<dbReference type="GO" id="GO:0031956">
    <property type="term" value="F:medium-chain fatty acid-CoA ligase activity"/>
    <property type="evidence" value="ECO:0007669"/>
    <property type="project" value="TreeGrafter"/>
</dbReference>
<dbReference type="Gene3D" id="3.40.50.12780">
    <property type="entry name" value="N-terminal domain of ligase-like"/>
    <property type="match status" value="1"/>
</dbReference>
<keyword evidence="4" id="KW-1133">Transmembrane helix</keyword>
<dbReference type="PANTHER" id="PTHR43201:SF10">
    <property type="entry name" value="CARRIER DOMAIN-CONTAINING PROTEIN"/>
    <property type="match status" value="1"/>
</dbReference>
<keyword evidence="7" id="KW-1185">Reference proteome</keyword>
<feature type="region of interest" description="Disordered" evidence="3">
    <location>
        <begin position="1311"/>
        <end position="1393"/>
    </location>
</feature>
<dbReference type="Gene3D" id="3.30.300.30">
    <property type="match status" value="1"/>
</dbReference>
<feature type="transmembrane region" description="Helical" evidence="4">
    <location>
        <begin position="888"/>
        <end position="909"/>
    </location>
</feature>
<keyword evidence="4" id="KW-0472">Membrane</keyword>
<keyword evidence="1" id="KW-0596">Phosphopantetheine</keyword>
<dbReference type="GeneID" id="87865446"/>
<dbReference type="InterPro" id="IPR020806">
    <property type="entry name" value="PKS_PP-bd"/>
</dbReference>
<dbReference type="InterPro" id="IPR042099">
    <property type="entry name" value="ANL_N_sf"/>
</dbReference>
<dbReference type="InterPro" id="IPR011004">
    <property type="entry name" value="Trimer_LpxA-like_sf"/>
</dbReference>
<feature type="transmembrane region" description="Helical" evidence="4">
    <location>
        <begin position="1062"/>
        <end position="1086"/>
    </location>
</feature>
<sequence>MASPYDTLLSYAQATSQLRSKTASGLDCSQQQQVLDSFKASYTSLSAFIQPTSKPALSTPDLSTVLTHGSLRDFVSKFSLPTKALDVQQRGRLAKPIVCIALPNGPVLAAVCLAVANTCIASPVNCDKAVGAEQFRADVRQAGASVILTTAKDAERLGLTGPSSWTALEGLTVLLVESDLAQRGQSTQISIRDLTGQLVTPQAAGCSQPAPNGTDDVAIILFTSGTSGTKKLVPITIQNIVAGVAFVIDSWELTPDDVCLNMMPLFHIGGLVRNIFSPIFSGGSVICCSAFDPTLFWDVVQDHGATWYYASPSMHQMILDQAEDRPEALAKSRVRLVCNAAGGLLPALAVKLKETFNGAIVLPSYGMTECMPISTPPTNYKLDKPGTSGIAVGPELAILDWNNIQQPSETVGRICVRGEPVFPGYLTAEGQYDSSTFTPDGWFDTGDLGRLSSDGYLFITGRSKEVINRGGEIISPFEVENAIIAAAQDPESPIFNRVSQALSFSVRHDVLQEVVGAVLVTPPGAQRVDTRQLHQALKKSLQQAKWPSLIVYMEDVPKSNNKVLRIKLADRLDIPELTDCSRYCDVHYEATCPPLNTPLSVSISSTLCSIDETTIYRSIAALLPLGIVHRVHQNPQSGGFEVYLAPKEEKSDVSELNKVIDSLKSKLPSLVPGYLVPHRFHILHSPLPAELGITPTREALESLLYEQNNRPGTGDSSASSNTASRVTRIMASILGLSAHEITADADFFDLGGDSLRAGKLLSALRSEFGLSLPIDLVFRGGSVDALSAFIDEKLASQPSSANASDSDTLFDSDSEQQTRCEGPPKPIKTHSSTNPFLMMLQLVPMAILYPVRRGAHWTVFLLTLAYMERWPTSGWPFGRLVNIVTTLMFARVVMSVALPIFGILAKWLIMGRYKEGVYPMWGWYHTRWWLTQKVIALTGQGIFKHHNYTIVWYYRLLGAKIGSGVELHECQLGEYDLLTIGPNAFLDKCIVCPFGAEANTSMYLGKITIGANASVGLAANVAPGTQVPDGACIGPNSCSWELNDATEANRDLSVHRAPQPHWALTLFLTMPLYGLVSLVAGGPWLLGMVGLVESRPAKDPNAPPVAPLPSIIMWWAGDNRIAYHYLAKGLGVIFGPFFEFAAVMIIKTLLDLIFGKLKPSSAEGRGQIERWRLDLMRTIYPNKSLQKLTGLFGQHYEMTSVVLRLLGAKVGKRVYWPGTGPEMTDYHLLDVGNDVVFGSRSYLVTSDGLGSEPIKIGDRAMIADRVVCLPGVTVGEDTVLGSGALTRRNKEYVANGVYVGSKGGDSLCLSTGAAPKGGDKSRVSRRNARAAQHPAQTQEKKSSIDSVRYLQGTNDPEKGRSTPSITITRPVSDVPPDFNHSGSDTEAEDPASDPAVVMSTPFGRAFYLGLAPYHVYSPLTITAYSIFNRLFTVVYWSAPSISTIQIINLFIASHPLHPVTHASLTQPMALFGLFSAIFAVFNTFLAFLSLLITIVAKWILLGRRQPGTHSWDLSPYCQRWQLLLSIEKIRTSCFAGQGVLGMITGTCFTVSYFRCLGAKIGKDCALFANGRPSLIFTEPELLVLGDRVTVDDASLVAHINTRGKFDLNWLKVGDGAVLRTGSRLLSGAEMQRDACLLEHTLVMGGETVKEGATVQGWPREEFGRVGRRCVVDGVGSNDENASCMCANLSITSSSILLGAIKNQTSSDFSCPQPPA</sequence>